<dbReference type="GeneID" id="95979526"/>
<keyword evidence="2" id="KW-0560">Oxidoreductase</keyword>
<name>A0ABR3P694_9PEZI</name>
<dbReference type="Gene3D" id="3.40.50.720">
    <property type="entry name" value="NAD(P)-binding Rossmann-like Domain"/>
    <property type="match status" value="1"/>
</dbReference>
<dbReference type="Pfam" id="PF00106">
    <property type="entry name" value="adh_short"/>
    <property type="match status" value="1"/>
</dbReference>
<protein>
    <submittedName>
        <fullName evidence="4">Uncharacterized protein</fullName>
    </submittedName>
</protein>
<keyword evidence="5" id="KW-1185">Reference proteome</keyword>
<comment type="similarity">
    <text evidence="1 3">Belongs to the short-chain dehydrogenases/reductases (SDR) family.</text>
</comment>
<dbReference type="InterPro" id="IPR002347">
    <property type="entry name" value="SDR_fam"/>
</dbReference>
<reference evidence="4 5" key="1">
    <citation type="submission" date="2024-07" db="EMBL/GenBank/DDBJ databases">
        <title>Draft sequence of the Neodothiora populina.</title>
        <authorList>
            <person name="Drown D.D."/>
            <person name="Schuette U.S."/>
            <person name="Buechlein A.B."/>
            <person name="Rusch D.R."/>
            <person name="Winton L.W."/>
            <person name="Adams G.A."/>
        </authorList>
    </citation>
    <scope>NUCLEOTIDE SEQUENCE [LARGE SCALE GENOMIC DNA]</scope>
    <source>
        <strain evidence="4 5">CPC 39397</strain>
    </source>
</reference>
<accession>A0ABR3P694</accession>
<dbReference type="RefSeq" id="XP_069197873.1">
    <property type="nucleotide sequence ID" value="XM_069345674.1"/>
</dbReference>
<evidence type="ECO:0000256" key="3">
    <source>
        <dbReference type="RuleBase" id="RU000363"/>
    </source>
</evidence>
<evidence type="ECO:0000313" key="5">
    <source>
        <dbReference type="Proteomes" id="UP001562354"/>
    </source>
</evidence>
<comment type="caution">
    <text evidence="4">The sequence shown here is derived from an EMBL/GenBank/DDBJ whole genome shotgun (WGS) entry which is preliminary data.</text>
</comment>
<dbReference type="PANTHER" id="PTHR44169:SF6">
    <property type="entry name" value="NADPH-DEPENDENT 1-ACYLDIHYDROXYACETONE PHOSPHATE REDUCTASE"/>
    <property type="match status" value="1"/>
</dbReference>
<dbReference type="EMBL" id="JBFMKM010000013">
    <property type="protein sequence ID" value="KAL1301597.1"/>
    <property type="molecule type" value="Genomic_DNA"/>
</dbReference>
<dbReference type="InterPro" id="IPR036291">
    <property type="entry name" value="NAD(P)-bd_dom_sf"/>
</dbReference>
<evidence type="ECO:0000256" key="2">
    <source>
        <dbReference type="ARBA" id="ARBA00023002"/>
    </source>
</evidence>
<dbReference type="Proteomes" id="UP001562354">
    <property type="component" value="Unassembled WGS sequence"/>
</dbReference>
<sequence>MSASKQKVLITGCSDGGLGAALAVAFHTAGLHVYATARNPSKMAHLRSLGIETMTLDVLSDASIAACVSQISELDILVNNAGAAYFMPISDISLDEAKKLFDLNVWSFLAMYQAFLPLLLKSKGIIVNHTSIASVVTIPFQSVYHASKAAMAMFSDSQRLELKPFGVRVVDLKSGAVISNIMENQAATAYPLPKNSIYAPYADKIDITGKRTMDNAMPADKWANQVVRNLLKESPPSTIWTNVYQAFLVRLSMLLPFGWFDGFAKSMVGLDVVEKIAQRPKSD</sequence>
<gene>
    <name evidence="4" type="ORF">AAFC00_005827</name>
</gene>
<evidence type="ECO:0000313" key="4">
    <source>
        <dbReference type="EMBL" id="KAL1301597.1"/>
    </source>
</evidence>
<dbReference type="PANTHER" id="PTHR44169">
    <property type="entry name" value="NADPH-DEPENDENT 1-ACYLDIHYDROXYACETONE PHOSPHATE REDUCTASE"/>
    <property type="match status" value="1"/>
</dbReference>
<proteinExistence type="inferred from homology"/>
<evidence type="ECO:0000256" key="1">
    <source>
        <dbReference type="ARBA" id="ARBA00006484"/>
    </source>
</evidence>
<dbReference type="CDD" id="cd05374">
    <property type="entry name" value="17beta-HSD-like_SDR_c"/>
    <property type="match status" value="1"/>
</dbReference>
<dbReference type="SUPFAM" id="SSF51735">
    <property type="entry name" value="NAD(P)-binding Rossmann-fold domains"/>
    <property type="match status" value="1"/>
</dbReference>
<dbReference type="PRINTS" id="PR00080">
    <property type="entry name" value="SDRFAMILY"/>
</dbReference>
<dbReference type="PRINTS" id="PR00081">
    <property type="entry name" value="GDHRDH"/>
</dbReference>
<organism evidence="4 5">
    <name type="scientific">Neodothiora populina</name>
    <dbReference type="NCBI Taxonomy" id="2781224"/>
    <lineage>
        <taxon>Eukaryota</taxon>
        <taxon>Fungi</taxon>
        <taxon>Dikarya</taxon>
        <taxon>Ascomycota</taxon>
        <taxon>Pezizomycotina</taxon>
        <taxon>Dothideomycetes</taxon>
        <taxon>Dothideomycetidae</taxon>
        <taxon>Dothideales</taxon>
        <taxon>Dothioraceae</taxon>
        <taxon>Neodothiora</taxon>
    </lineage>
</organism>